<protein>
    <submittedName>
        <fullName evidence="2">Uncharacterized protein</fullName>
    </submittedName>
</protein>
<proteinExistence type="predicted"/>
<organism evidence="2 3">
    <name type="scientific">Actinomadura sediminis</name>
    <dbReference type="NCBI Taxonomy" id="1038904"/>
    <lineage>
        <taxon>Bacteria</taxon>
        <taxon>Bacillati</taxon>
        <taxon>Actinomycetota</taxon>
        <taxon>Actinomycetes</taxon>
        <taxon>Streptosporangiales</taxon>
        <taxon>Thermomonosporaceae</taxon>
        <taxon>Actinomadura</taxon>
    </lineage>
</organism>
<sequence>MESRSSRNMAVIAAAAATLAAAAVAIPADGVTRQDSATGIATPDHMKTATPDHMKIATPDHMF</sequence>
<dbReference type="Proteomes" id="UP001596972">
    <property type="component" value="Unassembled WGS sequence"/>
</dbReference>
<keyword evidence="1" id="KW-0732">Signal</keyword>
<reference evidence="3" key="1">
    <citation type="journal article" date="2019" name="Int. J. Syst. Evol. Microbiol.">
        <title>The Global Catalogue of Microorganisms (GCM) 10K type strain sequencing project: providing services to taxonomists for standard genome sequencing and annotation.</title>
        <authorList>
            <consortium name="The Broad Institute Genomics Platform"/>
            <consortium name="The Broad Institute Genome Sequencing Center for Infectious Disease"/>
            <person name="Wu L."/>
            <person name="Ma J."/>
        </authorList>
    </citation>
    <scope>NUCLEOTIDE SEQUENCE [LARGE SCALE GENOMIC DNA]</scope>
    <source>
        <strain evidence="3">JCM 31202</strain>
    </source>
</reference>
<comment type="caution">
    <text evidence="2">The sequence shown here is derived from an EMBL/GenBank/DDBJ whole genome shotgun (WGS) entry which is preliminary data.</text>
</comment>
<evidence type="ECO:0000256" key="1">
    <source>
        <dbReference type="SAM" id="SignalP"/>
    </source>
</evidence>
<gene>
    <name evidence="2" type="ORF">ACFQ11_15510</name>
</gene>
<keyword evidence="3" id="KW-1185">Reference proteome</keyword>
<feature type="signal peptide" evidence="1">
    <location>
        <begin position="1"/>
        <end position="25"/>
    </location>
</feature>
<dbReference type="EMBL" id="JBHTJA010000026">
    <property type="protein sequence ID" value="MFD0901806.1"/>
    <property type="molecule type" value="Genomic_DNA"/>
</dbReference>
<dbReference type="RefSeq" id="WP_378299017.1">
    <property type="nucleotide sequence ID" value="NZ_JBHTJA010000026.1"/>
</dbReference>
<feature type="chain" id="PRO_5046754178" evidence="1">
    <location>
        <begin position="26"/>
        <end position="63"/>
    </location>
</feature>
<name>A0ABW3EPT4_9ACTN</name>
<evidence type="ECO:0000313" key="2">
    <source>
        <dbReference type="EMBL" id="MFD0901806.1"/>
    </source>
</evidence>
<accession>A0ABW3EPT4</accession>
<evidence type="ECO:0000313" key="3">
    <source>
        <dbReference type="Proteomes" id="UP001596972"/>
    </source>
</evidence>